<evidence type="ECO:0000256" key="3">
    <source>
        <dbReference type="SAM" id="MobiDB-lite"/>
    </source>
</evidence>
<dbReference type="PIRSF" id="PIRSF036410">
    <property type="entry name" value="EutE_PduP"/>
    <property type="match status" value="1"/>
</dbReference>
<dbReference type="KEGG" id="pbo:PACID_24580"/>
<dbReference type="PATRIC" id="fig|1171373.8.peg.2422"/>
<dbReference type="Pfam" id="PF00171">
    <property type="entry name" value="Aldedh"/>
    <property type="match status" value="1"/>
</dbReference>
<dbReference type="InterPro" id="IPR015590">
    <property type="entry name" value="Aldehyde_DH_dom"/>
</dbReference>
<dbReference type="Gene3D" id="3.40.309.10">
    <property type="entry name" value="Aldehyde Dehydrogenase, Chain A, domain 2"/>
    <property type="match status" value="1"/>
</dbReference>
<dbReference type="SUPFAM" id="SSF53720">
    <property type="entry name" value="ALDH-like"/>
    <property type="match status" value="1"/>
</dbReference>
<evidence type="ECO:0000313" key="6">
    <source>
        <dbReference type="Proteomes" id="UP000000214"/>
    </source>
</evidence>
<evidence type="ECO:0000313" key="5">
    <source>
        <dbReference type="EMBL" id="AFV90234.1"/>
    </source>
</evidence>
<proteinExistence type="predicted"/>
<feature type="domain" description="Aldehyde dehydrogenase" evidence="4">
    <location>
        <begin position="12"/>
        <end position="302"/>
    </location>
</feature>
<dbReference type="Gene3D" id="3.40.605.10">
    <property type="entry name" value="Aldehyde Dehydrogenase, Chain A, domain 1"/>
    <property type="match status" value="1"/>
</dbReference>
<keyword evidence="1" id="KW-0560">Oxidoreductase</keyword>
<dbReference type="CDD" id="cd07121">
    <property type="entry name" value="ALDH_EutE"/>
    <property type="match status" value="1"/>
</dbReference>
<dbReference type="STRING" id="1171373.PACID_24580"/>
<dbReference type="EMBL" id="CP003493">
    <property type="protein sequence ID" value="AFV90234.1"/>
    <property type="molecule type" value="Genomic_DNA"/>
</dbReference>
<dbReference type="eggNOG" id="COG1012">
    <property type="taxonomic scope" value="Bacteria"/>
</dbReference>
<keyword evidence="2" id="KW-0520">NAD</keyword>
<evidence type="ECO:0000259" key="4">
    <source>
        <dbReference type="Pfam" id="PF00171"/>
    </source>
</evidence>
<dbReference type="PANTHER" id="PTHR11699">
    <property type="entry name" value="ALDEHYDE DEHYDROGENASE-RELATED"/>
    <property type="match status" value="1"/>
</dbReference>
<dbReference type="GO" id="GO:0008774">
    <property type="term" value="F:acetaldehyde dehydrogenase (acetylating) activity"/>
    <property type="evidence" value="ECO:0007669"/>
    <property type="project" value="InterPro"/>
</dbReference>
<protein>
    <submittedName>
        <fullName evidence="5">Aldehyde dehydrogenase family protein</fullName>
    </submittedName>
</protein>
<dbReference type="InterPro" id="IPR016162">
    <property type="entry name" value="Ald_DH_N"/>
</dbReference>
<dbReference type="InterPro" id="IPR016163">
    <property type="entry name" value="Ald_DH_C"/>
</dbReference>
<name>K7RQD2_ACIA4</name>
<gene>
    <name evidence="5" type="ordered locus">PACID_24580</name>
</gene>
<sequence>MRTDEEHDMTTSTASPITDAPVAGPDDRQLGAFDEVADAVQAAQTAFDTYLDCTLAQRRAFIAAIREESTREENLRYMAYEAVAETKMGNAEHKVLKNKYAATLTPGVEDLLMEAYQSDTGMTTMEYAPYGVIGAITPTTNPTETIISNGISMLAAGNAVVFSPHPRARRLSVWLVDRLNRALIAAGAPENLMTIIRKPSMDATAQLMASPQVQMLVATGGPQIVNMVLSSGKKAIGAGSGNPPVVVDETADIPKAARDIVNGASFDNNLPCTAEKEVVAVSPVVPELVERMVHEGAQLVNDPEILERLRDLLMSPDREHPRPSWVGQDAGTILQAVGVTPDPGTRLIITETSADDPLVQVEMLMPVLPIVATTDASQAIDLAIDLEHGHHHTAIMHSRDVSRLESMARRSRTTIFVKNGPSYSGIGIEGEGFATFTIAGPTGEGLTSARSFARRRRCVLNASM</sequence>
<dbReference type="Proteomes" id="UP000000214">
    <property type="component" value="Chromosome"/>
</dbReference>
<dbReference type="HOGENOM" id="CLU_028794_1_0_11"/>
<reference evidence="5 6" key="1">
    <citation type="journal article" date="2012" name="BMC Genomics">
        <title>The genome sequence of Propionibacterium acidipropionici provides insights into its biotechnological and industrial potential.</title>
        <authorList>
            <person name="Parizzi L.P."/>
            <person name="Grassi M.C."/>
            <person name="Llerena L.A."/>
            <person name="Carazzolle M.F."/>
            <person name="Queiroz V.L."/>
            <person name="Lunardi I."/>
            <person name="Zeidler A.F."/>
            <person name="Teixeira P.J."/>
            <person name="Mieczkowski P."/>
            <person name="Rincones J."/>
            <person name="Pereira G.A."/>
        </authorList>
    </citation>
    <scope>NUCLEOTIDE SEQUENCE [LARGE SCALE GENOMIC DNA]</scope>
    <source>
        <strain evidence="6">ATCC 4875 / DSM 20272 / JCM 6432 / NBRC 12425 / NCIMB 8070</strain>
    </source>
</reference>
<evidence type="ECO:0000256" key="1">
    <source>
        <dbReference type="ARBA" id="ARBA00023002"/>
    </source>
</evidence>
<dbReference type="InterPro" id="IPR012408">
    <property type="entry name" value="Acetald_propionald_DH-rel"/>
</dbReference>
<dbReference type="InterPro" id="IPR016161">
    <property type="entry name" value="Ald_DH/histidinol_DH"/>
</dbReference>
<organism evidence="5 6">
    <name type="scientific">Acidipropionibacterium acidipropionici (strain ATCC 4875 / DSM 20272 / JCM 6432 / NBRC 12425 / NCIMB 8070 / 4)</name>
    <name type="common">Propionibacterium acidipropionici</name>
    <dbReference type="NCBI Taxonomy" id="1171373"/>
    <lineage>
        <taxon>Bacteria</taxon>
        <taxon>Bacillati</taxon>
        <taxon>Actinomycetota</taxon>
        <taxon>Actinomycetes</taxon>
        <taxon>Propionibacteriales</taxon>
        <taxon>Propionibacteriaceae</taxon>
        <taxon>Acidipropionibacterium</taxon>
    </lineage>
</organism>
<accession>K7RQD2</accession>
<feature type="region of interest" description="Disordered" evidence="3">
    <location>
        <begin position="1"/>
        <end position="24"/>
    </location>
</feature>
<dbReference type="AlphaFoldDB" id="K7RQD2"/>
<evidence type="ECO:0000256" key="2">
    <source>
        <dbReference type="ARBA" id="ARBA00023027"/>
    </source>
</evidence>
<dbReference type="NCBIfam" id="NF011927">
    <property type="entry name" value="PRK15398.1"/>
    <property type="match status" value="1"/>
</dbReference>